<dbReference type="Pfam" id="PF07715">
    <property type="entry name" value="Plug"/>
    <property type="match status" value="1"/>
</dbReference>
<comment type="similarity">
    <text evidence="8 9">Belongs to the TonB-dependent receptor family.</text>
</comment>
<dbReference type="GO" id="GO:0009279">
    <property type="term" value="C:cell outer membrane"/>
    <property type="evidence" value="ECO:0007669"/>
    <property type="project" value="UniProtKB-SubCell"/>
</dbReference>
<evidence type="ECO:0000256" key="9">
    <source>
        <dbReference type="RuleBase" id="RU003357"/>
    </source>
</evidence>
<evidence type="ECO:0000256" key="4">
    <source>
        <dbReference type="ARBA" id="ARBA00022692"/>
    </source>
</evidence>
<organism evidence="14 15">
    <name type="scientific">Brevundimonas vesicularis</name>
    <name type="common">Pseudomonas vesicularis</name>
    <dbReference type="NCBI Taxonomy" id="41276"/>
    <lineage>
        <taxon>Bacteria</taxon>
        <taxon>Pseudomonadati</taxon>
        <taxon>Pseudomonadota</taxon>
        <taxon>Alphaproteobacteria</taxon>
        <taxon>Caulobacterales</taxon>
        <taxon>Caulobacteraceae</taxon>
        <taxon>Brevundimonas</taxon>
    </lineage>
</organism>
<evidence type="ECO:0000256" key="2">
    <source>
        <dbReference type="ARBA" id="ARBA00022448"/>
    </source>
</evidence>
<keyword evidence="6 8" id="KW-0472">Membrane</keyword>
<evidence type="ECO:0000259" key="12">
    <source>
        <dbReference type="Pfam" id="PF00593"/>
    </source>
</evidence>
<evidence type="ECO:0000256" key="8">
    <source>
        <dbReference type="PROSITE-ProRule" id="PRU01360"/>
    </source>
</evidence>
<dbReference type="EMBL" id="JACHLJ010000001">
    <property type="protein sequence ID" value="MBB5771018.1"/>
    <property type="molecule type" value="Genomic_DNA"/>
</dbReference>
<dbReference type="PANTHER" id="PTHR47234">
    <property type="match status" value="1"/>
</dbReference>
<feature type="domain" description="TonB-dependent receptor-like beta-barrel" evidence="12">
    <location>
        <begin position="384"/>
        <end position="949"/>
    </location>
</feature>
<dbReference type="InterPro" id="IPR006311">
    <property type="entry name" value="TAT_signal"/>
</dbReference>
<keyword evidence="11" id="KW-0732">Signal</keyword>
<dbReference type="InterPro" id="IPR012910">
    <property type="entry name" value="Plug_dom"/>
</dbReference>
<accession>A0A7W9FT16</accession>
<evidence type="ECO:0000256" key="11">
    <source>
        <dbReference type="SAM" id="SignalP"/>
    </source>
</evidence>
<dbReference type="SUPFAM" id="SSF56935">
    <property type="entry name" value="Porins"/>
    <property type="match status" value="1"/>
</dbReference>
<evidence type="ECO:0000256" key="7">
    <source>
        <dbReference type="ARBA" id="ARBA00023237"/>
    </source>
</evidence>
<evidence type="ECO:0000256" key="10">
    <source>
        <dbReference type="SAM" id="MobiDB-lite"/>
    </source>
</evidence>
<sequence>MNNNRYRRGLLATTIIGGAALAMAATPSFAQSADDQATDVGEIVVTGSRIARQDYRSTSPIVTVTAQDFQATGSVTIDTLINDLPQFTPSISSTSNNPSNGGQANINLRNLGSNRTLVLMNGRRVVPSNSDGSVDVNLIPTALIKNIEVISGGASAAYGSDALAGVANFILDENFSGVQVDAQYGETDRSDGKTESYSVTVGGNFDDDRGNMVLSLGRSTRDVIFNAARDFSAVSGPSGTSPLGSTIFDSNNLPSLALVRSYFNSPTLVETGAFGFNDDNTLFSYTGKLNVKNPAGAGAEYTAPGANYTFNTGPLNYLQLPLDRYNVYGGGRYKINDNAEVYANALFTQYVADTELAASPAASGTGFRVPATNPFITADLRRFLNSRANPNGSFLLNKRFTSLGGRHSTEEYNIYQITTGVRGQVPQSTWTYDVYGSYGRVSNTTTQTGNVSRSSVQRLLDAADGGRSLCAGGFDPFGVTDLSAECINYIGRSARNSTVTEQRVIEASLQGKAFDLPAGEVRVALGAQYRQDDFAFGADSSLAQQNAVTPHLGANGQPDGGNVGGSEIAGFNPTPSLSGGTNSKELFIEALVPLLSDLPFVEQLDLNLGYRYADYSTAGGTQAYRAELDWTVAGGLRARGGYSRSVRAPSIGELFATASTNFPSIGAPSAAGTGGDPCDIRSSFRQGSNAAAVRALCLAQGISAQAIDRYTFSNNQVESRTGGNPNLFEETSDSWSVGLVYQSQFTSPWLSGFSASIDYYNIEITDAIGSIAADDSLAGCFNVTGENPTFSNANSYCQLFSRDPLSGNIVGAIENQANLGMIKTSGVDFQADWAFNIADIGGGDWGRLKFNTVISWLENYEDNVVEGGAFTDRTGTIDSTFGNTFPEWKALTSVTWASGPFSVGARWRRVGEITVINTTEVLPSIDYFDLNGSWSINDTVSLRGGVNNLTDEQPNVFVPGVQANTDPSTYDVLGRRYYVGLTAKF</sequence>
<dbReference type="Pfam" id="PF00593">
    <property type="entry name" value="TonB_dep_Rec_b-barrel"/>
    <property type="match status" value="1"/>
</dbReference>
<dbReference type="Gene3D" id="2.40.170.20">
    <property type="entry name" value="TonB-dependent receptor, beta-barrel domain"/>
    <property type="match status" value="1"/>
</dbReference>
<evidence type="ECO:0000256" key="6">
    <source>
        <dbReference type="ARBA" id="ARBA00023136"/>
    </source>
</evidence>
<dbReference type="InterPro" id="IPR000531">
    <property type="entry name" value="Beta-barrel_TonB"/>
</dbReference>
<keyword evidence="3 8" id="KW-1134">Transmembrane beta strand</keyword>
<proteinExistence type="inferred from homology"/>
<dbReference type="AlphaFoldDB" id="A0A7W9FT16"/>
<dbReference type="InterPro" id="IPR037066">
    <property type="entry name" value="Plug_dom_sf"/>
</dbReference>
<dbReference type="InterPro" id="IPR039426">
    <property type="entry name" value="TonB-dep_rcpt-like"/>
</dbReference>
<keyword evidence="2 8" id="KW-0813">Transport</keyword>
<feature type="region of interest" description="Disordered" evidence="10">
    <location>
        <begin position="549"/>
        <end position="577"/>
    </location>
</feature>
<dbReference type="Proteomes" id="UP000556201">
    <property type="component" value="Unassembled WGS sequence"/>
</dbReference>
<keyword evidence="5 9" id="KW-0798">TonB box</keyword>
<feature type="domain" description="TonB-dependent receptor plug" evidence="13">
    <location>
        <begin position="57"/>
        <end position="166"/>
    </location>
</feature>
<dbReference type="Gene3D" id="2.170.130.10">
    <property type="entry name" value="TonB-dependent receptor, plug domain"/>
    <property type="match status" value="1"/>
</dbReference>
<name>A0A7W9FT16_BREVE</name>
<keyword evidence="14" id="KW-0675">Receptor</keyword>
<evidence type="ECO:0000256" key="3">
    <source>
        <dbReference type="ARBA" id="ARBA00022452"/>
    </source>
</evidence>
<dbReference type="PANTHER" id="PTHR47234:SF2">
    <property type="entry name" value="TONB-DEPENDENT RECEPTOR"/>
    <property type="match status" value="1"/>
</dbReference>
<comment type="subcellular location">
    <subcellularLocation>
        <location evidence="1 8">Cell outer membrane</location>
        <topology evidence="1 8">Multi-pass membrane protein</topology>
    </subcellularLocation>
</comment>
<protein>
    <submittedName>
        <fullName evidence="14">Outer membrane receptor protein involved in Fe transport</fullName>
    </submittedName>
</protein>
<keyword evidence="4 8" id="KW-0812">Transmembrane</keyword>
<dbReference type="PROSITE" id="PS51318">
    <property type="entry name" value="TAT"/>
    <property type="match status" value="1"/>
</dbReference>
<comment type="caution">
    <text evidence="14">The sequence shown here is derived from an EMBL/GenBank/DDBJ whole genome shotgun (WGS) entry which is preliminary data.</text>
</comment>
<feature type="signal peptide" evidence="11">
    <location>
        <begin position="1"/>
        <end position="24"/>
    </location>
</feature>
<evidence type="ECO:0000256" key="5">
    <source>
        <dbReference type="ARBA" id="ARBA00023077"/>
    </source>
</evidence>
<reference evidence="14 15" key="1">
    <citation type="submission" date="2020-08" db="EMBL/GenBank/DDBJ databases">
        <title>Functional genomics of gut bacteria from endangered species of beetles.</title>
        <authorList>
            <person name="Carlos-Shanley C."/>
        </authorList>
    </citation>
    <scope>NUCLEOTIDE SEQUENCE [LARGE SCALE GENOMIC DNA]</scope>
    <source>
        <strain evidence="14 15">S00192</strain>
    </source>
</reference>
<evidence type="ECO:0000313" key="14">
    <source>
        <dbReference type="EMBL" id="MBB5771018.1"/>
    </source>
</evidence>
<keyword evidence="7 8" id="KW-0998">Cell outer membrane</keyword>
<evidence type="ECO:0000313" key="15">
    <source>
        <dbReference type="Proteomes" id="UP000556201"/>
    </source>
</evidence>
<feature type="chain" id="PRO_5031248501" evidence="11">
    <location>
        <begin position="25"/>
        <end position="985"/>
    </location>
</feature>
<dbReference type="PROSITE" id="PS52016">
    <property type="entry name" value="TONB_DEPENDENT_REC_3"/>
    <property type="match status" value="1"/>
</dbReference>
<dbReference type="InterPro" id="IPR036942">
    <property type="entry name" value="Beta-barrel_TonB_sf"/>
</dbReference>
<evidence type="ECO:0000256" key="1">
    <source>
        <dbReference type="ARBA" id="ARBA00004571"/>
    </source>
</evidence>
<dbReference type="RefSeq" id="WP_184278588.1">
    <property type="nucleotide sequence ID" value="NZ_JACHLJ010000001.1"/>
</dbReference>
<gene>
    <name evidence="14" type="ORF">HNP47_000987</name>
</gene>
<evidence type="ECO:0000259" key="13">
    <source>
        <dbReference type="Pfam" id="PF07715"/>
    </source>
</evidence>